<gene>
    <name evidence="2" type="ORF">G8O30_14775</name>
</gene>
<evidence type="ECO:0000313" key="2">
    <source>
        <dbReference type="EMBL" id="QPC48101.1"/>
    </source>
</evidence>
<evidence type="ECO:0000256" key="1">
    <source>
        <dbReference type="SAM" id="Phobius"/>
    </source>
</evidence>
<keyword evidence="1" id="KW-0472">Membrane</keyword>
<keyword evidence="3" id="KW-1185">Reference proteome</keyword>
<dbReference type="Proteomes" id="UP000593626">
    <property type="component" value="Chromosome"/>
</dbReference>
<dbReference type="AlphaFoldDB" id="A0A7S8CDX1"/>
<name>A0A7S8CDX1_9BACI</name>
<dbReference type="KEGG" id="mcui:G8O30_14775"/>
<evidence type="ECO:0000313" key="3">
    <source>
        <dbReference type="Proteomes" id="UP000593626"/>
    </source>
</evidence>
<protein>
    <submittedName>
        <fullName evidence="2">Uncharacterized protein</fullName>
    </submittedName>
</protein>
<organism evidence="2 3">
    <name type="scientific">Mangrovibacillus cuniculi</name>
    <dbReference type="NCBI Taxonomy" id="2593652"/>
    <lineage>
        <taxon>Bacteria</taxon>
        <taxon>Bacillati</taxon>
        <taxon>Bacillota</taxon>
        <taxon>Bacilli</taxon>
        <taxon>Bacillales</taxon>
        <taxon>Bacillaceae</taxon>
        <taxon>Mangrovibacillus</taxon>
    </lineage>
</organism>
<proteinExistence type="predicted"/>
<keyword evidence="1" id="KW-0812">Transmembrane</keyword>
<sequence>MKKNLLTAGSVGFLVGIGVGLFAVEPPLLDAVIIYIVSLLRYGVVFSLVGLFLGWNVAKRNQEKKNGTYRKGHYIGVFVATFTIVMVVAVLAWL</sequence>
<dbReference type="EMBL" id="CP049742">
    <property type="protein sequence ID" value="QPC48101.1"/>
    <property type="molecule type" value="Genomic_DNA"/>
</dbReference>
<feature type="transmembrane region" description="Helical" evidence="1">
    <location>
        <begin position="33"/>
        <end position="53"/>
    </location>
</feature>
<feature type="transmembrane region" description="Helical" evidence="1">
    <location>
        <begin position="74"/>
        <end position="93"/>
    </location>
</feature>
<dbReference type="RefSeq" id="WP_239672783.1">
    <property type="nucleotide sequence ID" value="NZ_CP049742.1"/>
</dbReference>
<accession>A0A7S8CDX1</accession>
<keyword evidence="1" id="KW-1133">Transmembrane helix</keyword>
<reference evidence="2 3" key="1">
    <citation type="submission" date="2019-07" db="EMBL/GenBank/DDBJ databases">
        <title>Genome sequence of 2 isolates from Red Sea Mangroves.</title>
        <authorList>
            <person name="Sefrji F."/>
            <person name="Michoud G."/>
            <person name="Merlino G."/>
            <person name="Daffonchio D."/>
        </authorList>
    </citation>
    <scope>NUCLEOTIDE SEQUENCE [LARGE SCALE GENOMIC DNA]</scope>
    <source>
        <strain evidence="2 3">R1DC41</strain>
    </source>
</reference>